<dbReference type="Gene3D" id="3.90.1570.10">
    <property type="entry name" value="tt1808, chain A"/>
    <property type="match status" value="1"/>
</dbReference>
<reference evidence="2 3" key="1">
    <citation type="submission" date="2020-03" db="EMBL/GenBank/DDBJ databases">
        <title>Genomic Encyclopedia of Type Strains, Phase IV (KMG-IV): sequencing the most valuable type-strain genomes for metagenomic binning, comparative biology and taxonomic classification.</title>
        <authorList>
            <person name="Goeker M."/>
        </authorList>
    </citation>
    <scope>NUCLEOTIDE SEQUENCE [LARGE SCALE GENOMIC DNA]</scope>
    <source>
        <strain evidence="2 3">DSM 105096</strain>
    </source>
</reference>
<evidence type="ECO:0000313" key="3">
    <source>
        <dbReference type="Proteomes" id="UP000770785"/>
    </source>
</evidence>
<dbReference type="Pfam" id="PF05685">
    <property type="entry name" value="Uma2"/>
    <property type="match status" value="1"/>
</dbReference>
<comment type="caution">
    <text evidence="2">The sequence shown here is derived from an EMBL/GenBank/DDBJ whole genome shotgun (WGS) entry which is preliminary data.</text>
</comment>
<dbReference type="GO" id="GO:0004519">
    <property type="term" value="F:endonuclease activity"/>
    <property type="evidence" value="ECO:0007669"/>
    <property type="project" value="UniProtKB-KW"/>
</dbReference>
<gene>
    <name evidence="2" type="ORF">GGR27_001915</name>
</gene>
<proteinExistence type="predicted"/>
<dbReference type="PANTHER" id="PTHR36558:SF1">
    <property type="entry name" value="RESTRICTION ENDONUCLEASE DOMAIN-CONTAINING PROTEIN-RELATED"/>
    <property type="match status" value="1"/>
</dbReference>
<keyword evidence="2" id="KW-0255">Endonuclease</keyword>
<dbReference type="SUPFAM" id="SSF52980">
    <property type="entry name" value="Restriction endonuclease-like"/>
    <property type="match status" value="1"/>
</dbReference>
<sequence>MGQPATTKDYYTKDEYFRMLEASDFKIEYHDGKLRMMTGGKIAHNDIIDNIYLALATGQKKCKVKNSENAVAIESTNKYVFPDLTATCGKPTYQEGGIARLTNPNLIVEVLSPSTAEYDRNEKFSYYRSLESFQEYVLIDSRKLSVESFYRETHELWHIGSYYNLDQSVMFHSLGIEVPMQTIYADIDFSLAL</sequence>
<dbReference type="InterPro" id="IPR011335">
    <property type="entry name" value="Restrct_endonuc-II-like"/>
</dbReference>
<dbReference type="InterPro" id="IPR012296">
    <property type="entry name" value="Nuclease_put_TT1808"/>
</dbReference>
<organism evidence="2 3">
    <name type="scientific">Neolewinella antarctica</name>
    <dbReference type="NCBI Taxonomy" id="442734"/>
    <lineage>
        <taxon>Bacteria</taxon>
        <taxon>Pseudomonadati</taxon>
        <taxon>Bacteroidota</taxon>
        <taxon>Saprospiria</taxon>
        <taxon>Saprospirales</taxon>
        <taxon>Lewinellaceae</taxon>
        <taxon>Neolewinella</taxon>
    </lineage>
</organism>
<keyword evidence="2" id="KW-0378">Hydrolase</keyword>
<dbReference type="CDD" id="cd06260">
    <property type="entry name" value="DUF820-like"/>
    <property type="match status" value="1"/>
</dbReference>
<keyword evidence="2" id="KW-0540">Nuclease</keyword>
<evidence type="ECO:0000313" key="2">
    <source>
        <dbReference type="EMBL" id="NJC26416.1"/>
    </source>
</evidence>
<keyword evidence="3" id="KW-1185">Reference proteome</keyword>
<dbReference type="PANTHER" id="PTHR36558">
    <property type="entry name" value="GLR1098 PROTEIN"/>
    <property type="match status" value="1"/>
</dbReference>
<dbReference type="EMBL" id="JAATJH010000002">
    <property type="protein sequence ID" value="NJC26416.1"/>
    <property type="molecule type" value="Genomic_DNA"/>
</dbReference>
<dbReference type="Proteomes" id="UP000770785">
    <property type="component" value="Unassembled WGS sequence"/>
</dbReference>
<name>A0ABX0XAW6_9BACT</name>
<dbReference type="RefSeq" id="WP_168037161.1">
    <property type="nucleotide sequence ID" value="NZ_JAATJH010000002.1"/>
</dbReference>
<protein>
    <submittedName>
        <fullName evidence="2">Uma2 family endonuclease</fullName>
    </submittedName>
</protein>
<dbReference type="InterPro" id="IPR008538">
    <property type="entry name" value="Uma2"/>
</dbReference>
<accession>A0ABX0XAW6</accession>
<feature type="domain" description="Putative restriction endonuclease" evidence="1">
    <location>
        <begin position="14"/>
        <end position="167"/>
    </location>
</feature>
<evidence type="ECO:0000259" key="1">
    <source>
        <dbReference type="Pfam" id="PF05685"/>
    </source>
</evidence>